<evidence type="ECO:0000256" key="3">
    <source>
        <dbReference type="ARBA" id="ARBA00022670"/>
    </source>
</evidence>
<keyword evidence="4 8" id="KW-0812">Transmembrane</keyword>
<evidence type="ECO:0000256" key="8">
    <source>
        <dbReference type="SAM" id="Phobius"/>
    </source>
</evidence>
<sequence length="160" mass="18330">MKKFVLLYLLTLVLLFVFFYAHTSIISRVLNDTQTSLTLMMLEPFLKSGQLQGNDIMITSFYKIIITQACNGMIPILFYFAAILAYPSRVWIKPVWMGAGYLIFTLVNVLRILIVVYFVEQQGGRDNFYLAHDIFGNALLMIVGLGLFILFIKHSRSSSR</sequence>
<evidence type="ECO:0000256" key="1">
    <source>
        <dbReference type="ARBA" id="ARBA00004651"/>
    </source>
</evidence>
<dbReference type="InterPro" id="IPR026392">
    <property type="entry name" value="Exo/Archaeosortase_dom"/>
</dbReference>
<dbReference type="Pfam" id="PF09721">
    <property type="entry name" value="Exosortase_EpsH"/>
    <property type="match status" value="1"/>
</dbReference>
<feature type="transmembrane region" description="Helical" evidence="8">
    <location>
        <begin position="61"/>
        <end position="86"/>
    </location>
</feature>
<evidence type="ECO:0000256" key="4">
    <source>
        <dbReference type="ARBA" id="ARBA00022692"/>
    </source>
</evidence>
<evidence type="ECO:0000313" key="10">
    <source>
        <dbReference type="Proteomes" id="UP001169069"/>
    </source>
</evidence>
<organism evidence="9 10">
    <name type="scientific">Sulfurovum zhangzhouensis</name>
    <dbReference type="NCBI Taxonomy" id="3019067"/>
    <lineage>
        <taxon>Bacteria</taxon>
        <taxon>Pseudomonadati</taxon>
        <taxon>Campylobacterota</taxon>
        <taxon>Epsilonproteobacteria</taxon>
        <taxon>Campylobacterales</taxon>
        <taxon>Sulfurovaceae</taxon>
        <taxon>Sulfurovum</taxon>
    </lineage>
</organism>
<reference evidence="9" key="1">
    <citation type="submission" date="2023-01" db="EMBL/GenBank/DDBJ databases">
        <title>Sulfurovum sp. zt1-1 genome assembly.</title>
        <authorList>
            <person name="Wang J."/>
        </authorList>
    </citation>
    <scope>NUCLEOTIDE SEQUENCE</scope>
    <source>
        <strain evidence="9">Zt1-1</strain>
    </source>
</reference>
<accession>A0ABT7R0P1</accession>
<dbReference type="InterPro" id="IPR019127">
    <property type="entry name" value="Exosortase"/>
</dbReference>
<dbReference type="Proteomes" id="UP001169069">
    <property type="component" value="Unassembled WGS sequence"/>
</dbReference>
<comment type="subcellular location">
    <subcellularLocation>
        <location evidence="1">Cell membrane</location>
        <topology evidence="1">Multi-pass membrane protein</topology>
    </subcellularLocation>
</comment>
<dbReference type="RefSeq" id="WP_289414480.1">
    <property type="nucleotide sequence ID" value="NZ_JAQIBD010000005.1"/>
</dbReference>
<comment type="caution">
    <text evidence="9">The sequence shown here is derived from an EMBL/GenBank/DDBJ whole genome shotgun (WGS) entry which is preliminary data.</text>
</comment>
<evidence type="ECO:0000256" key="5">
    <source>
        <dbReference type="ARBA" id="ARBA00022801"/>
    </source>
</evidence>
<dbReference type="NCBIfam" id="TIGR04178">
    <property type="entry name" value="exo_archaeo"/>
    <property type="match status" value="1"/>
</dbReference>
<keyword evidence="2" id="KW-1003">Cell membrane</keyword>
<keyword evidence="3" id="KW-0645">Protease</keyword>
<keyword evidence="7 8" id="KW-0472">Membrane</keyword>
<feature type="transmembrane region" description="Helical" evidence="8">
    <location>
        <begin position="134"/>
        <end position="152"/>
    </location>
</feature>
<protein>
    <submittedName>
        <fullName evidence="9">Exosortase/archaeosortase family protein</fullName>
    </submittedName>
</protein>
<evidence type="ECO:0000256" key="2">
    <source>
        <dbReference type="ARBA" id="ARBA00022475"/>
    </source>
</evidence>
<keyword evidence="5" id="KW-0378">Hydrolase</keyword>
<evidence type="ECO:0000256" key="7">
    <source>
        <dbReference type="ARBA" id="ARBA00023136"/>
    </source>
</evidence>
<evidence type="ECO:0000256" key="6">
    <source>
        <dbReference type="ARBA" id="ARBA00022989"/>
    </source>
</evidence>
<gene>
    <name evidence="9" type="ORF">PGH07_10705</name>
</gene>
<name>A0ABT7R0P1_9BACT</name>
<evidence type="ECO:0000313" key="9">
    <source>
        <dbReference type="EMBL" id="MDM5272641.1"/>
    </source>
</evidence>
<dbReference type="EMBL" id="JAQIBD010000005">
    <property type="protein sequence ID" value="MDM5272641.1"/>
    <property type="molecule type" value="Genomic_DNA"/>
</dbReference>
<feature type="transmembrane region" description="Helical" evidence="8">
    <location>
        <begin position="98"/>
        <end position="119"/>
    </location>
</feature>
<keyword evidence="6 8" id="KW-1133">Transmembrane helix</keyword>
<proteinExistence type="predicted"/>
<keyword evidence="10" id="KW-1185">Reference proteome</keyword>